<evidence type="ECO:0000313" key="11">
    <source>
        <dbReference type="Proteomes" id="UP000685013"/>
    </source>
</evidence>
<keyword evidence="6 8" id="KW-0472">Membrane</keyword>
<feature type="transmembrane region" description="Helical" evidence="8">
    <location>
        <begin position="200"/>
        <end position="219"/>
    </location>
</feature>
<dbReference type="FunFam" id="3.10.120.10:FF:000002">
    <property type="entry name" value="Cytochrome b5 type B"/>
    <property type="match status" value="1"/>
</dbReference>
<evidence type="ECO:0000256" key="4">
    <source>
        <dbReference type="ARBA" id="ARBA00022723"/>
    </source>
</evidence>
<evidence type="ECO:0000256" key="6">
    <source>
        <dbReference type="ARBA" id="ARBA00023136"/>
    </source>
</evidence>
<feature type="non-terminal residue" evidence="10">
    <location>
        <position position="1"/>
    </location>
</feature>
<keyword evidence="5" id="KW-0408">Iron</keyword>
<evidence type="ECO:0000256" key="5">
    <source>
        <dbReference type="ARBA" id="ARBA00023004"/>
    </source>
</evidence>
<feature type="region of interest" description="Disordered" evidence="7">
    <location>
        <begin position="152"/>
        <end position="195"/>
    </location>
</feature>
<dbReference type="PROSITE" id="PS50255">
    <property type="entry name" value="CYTOCHROME_B5_2"/>
    <property type="match status" value="1"/>
</dbReference>
<protein>
    <submittedName>
        <fullName evidence="10">Cytochrome B5 isoform D</fullName>
    </submittedName>
</protein>
<name>A0AAV6MML2_9ROSI</name>
<comment type="subcellular location">
    <subcellularLocation>
        <location evidence="1">Membrane</location>
    </subcellularLocation>
</comment>
<dbReference type="GO" id="GO:0046872">
    <property type="term" value="F:metal ion binding"/>
    <property type="evidence" value="ECO:0007669"/>
    <property type="project" value="UniProtKB-KW"/>
</dbReference>
<reference evidence="10 11" key="1">
    <citation type="journal article" date="2021" name="Hortic Res">
        <title>The domestication of Cucurbita argyrosperma as revealed by the genome of its wild relative.</title>
        <authorList>
            <person name="Barrera-Redondo J."/>
            <person name="Sanchez-de la Vega G."/>
            <person name="Aguirre-Liguori J.A."/>
            <person name="Castellanos-Morales G."/>
            <person name="Gutierrez-Guerrero Y.T."/>
            <person name="Aguirre-Dugua X."/>
            <person name="Aguirre-Planter E."/>
            <person name="Tenaillon M.I."/>
            <person name="Lira-Saade R."/>
            <person name="Eguiarte L.E."/>
        </authorList>
    </citation>
    <scope>NUCLEOTIDE SEQUENCE [LARGE SCALE GENOMIC DNA]</scope>
    <source>
        <strain evidence="10">JBR-2021</strain>
    </source>
</reference>
<evidence type="ECO:0000259" key="9">
    <source>
        <dbReference type="PROSITE" id="PS50255"/>
    </source>
</evidence>
<gene>
    <name evidence="10" type="primary">CYTB5-D</name>
    <name evidence="10" type="ORF">SDJN03_22693</name>
</gene>
<evidence type="ECO:0000256" key="2">
    <source>
        <dbReference type="ARBA" id="ARBA00022617"/>
    </source>
</evidence>
<dbReference type="InterPro" id="IPR050668">
    <property type="entry name" value="Cytochrome_b5"/>
</dbReference>
<keyword evidence="8" id="KW-1133">Transmembrane helix</keyword>
<proteinExistence type="predicted"/>
<keyword evidence="11" id="KW-1185">Reference proteome</keyword>
<dbReference type="GO" id="GO:0016020">
    <property type="term" value="C:membrane"/>
    <property type="evidence" value="ECO:0007669"/>
    <property type="project" value="UniProtKB-SubCell"/>
</dbReference>
<evidence type="ECO:0000256" key="3">
    <source>
        <dbReference type="ARBA" id="ARBA00022692"/>
    </source>
</evidence>
<dbReference type="PANTHER" id="PTHR19359">
    <property type="entry name" value="CYTOCHROME B5"/>
    <property type="match status" value="1"/>
</dbReference>
<dbReference type="AlphaFoldDB" id="A0AAV6MML2"/>
<accession>A0AAV6MML2</accession>
<evidence type="ECO:0000313" key="10">
    <source>
        <dbReference type="EMBL" id="KAG6582691.1"/>
    </source>
</evidence>
<evidence type="ECO:0000256" key="8">
    <source>
        <dbReference type="SAM" id="Phobius"/>
    </source>
</evidence>
<feature type="domain" description="Cytochrome b5 heme-binding" evidence="9">
    <location>
        <begin position="69"/>
        <end position="145"/>
    </location>
</feature>
<sequence length="223" mass="24311">MKTGTEVKLLQENKSIRGVSFSQRNRPDKSRKKWLVVVINGEETVLIWAVSPISFNVHSLIVSEMASDPKVFVFDEVAKHNNQQDCWVIISGKVYDVTSLLEDHPGGDEVLLLATERDATDDFEEVGHSLTASEQMEEYYVGNVDMSTLPKAVANRPPAPQSGTATTAAAKPTAAAEPKAAAPTTTTTSSAESPGSLKKVLQVLIPLLILGIAYYMQYYGKKQ</sequence>
<evidence type="ECO:0000256" key="7">
    <source>
        <dbReference type="SAM" id="MobiDB-lite"/>
    </source>
</evidence>
<dbReference type="GO" id="GO:0020037">
    <property type="term" value="F:heme binding"/>
    <property type="evidence" value="ECO:0007669"/>
    <property type="project" value="TreeGrafter"/>
</dbReference>
<feature type="compositionally biased region" description="Low complexity" evidence="7">
    <location>
        <begin position="162"/>
        <end position="195"/>
    </location>
</feature>
<keyword evidence="4" id="KW-0479">Metal-binding</keyword>
<dbReference type="Pfam" id="PF00173">
    <property type="entry name" value="Cyt-b5"/>
    <property type="match status" value="1"/>
</dbReference>
<keyword evidence="3 8" id="KW-0812">Transmembrane</keyword>
<keyword evidence="2" id="KW-0349">Heme</keyword>
<dbReference type="InterPro" id="IPR001199">
    <property type="entry name" value="Cyt_B5-like_heme/steroid-bd"/>
</dbReference>
<comment type="caution">
    <text evidence="10">The sequence shown here is derived from an EMBL/GenBank/DDBJ whole genome shotgun (WGS) entry which is preliminary data.</text>
</comment>
<dbReference type="PANTHER" id="PTHR19359:SF135">
    <property type="entry name" value="CYTOCHROME B5 ISOFORM E"/>
    <property type="match status" value="1"/>
</dbReference>
<dbReference type="EMBL" id="JAGKQH010000014">
    <property type="protein sequence ID" value="KAG6582691.1"/>
    <property type="molecule type" value="Genomic_DNA"/>
</dbReference>
<dbReference type="SMART" id="SM01117">
    <property type="entry name" value="Cyt-b5"/>
    <property type="match status" value="1"/>
</dbReference>
<evidence type="ECO:0000256" key="1">
    <source>
        <dbReference type="ARBA" id="ARBA00004370"/>
    </source>
</evidence>
<dbReference type="Proteomes" id="UP000685013">
    <property type="component" value="Chromosome 14"/>
</dbReference>
<organism evidence="10 11">
    <name type="scientific">Cucurbita argyrosperma subsp. sororia</name>
    <dbReference type="NCBI Taxonomy" id="37648"/>
    <lineage>
        <taxon>Eukaryota</taxon>
        <taxon>Viridiplantae</taxon>
        <taxon>Streptophyta</taxon>
        <taxon>Embryophyta</taxon>
        <taxon>Tracheophyta</taxon>
        <taxon>Spermatophyta</taxon>
        <taxon>Magnoliopsida</taxon>
        <taxon>eudicotyledons</taxon>
        <taxon>Gunneridae</taxon>
        <taxon>Pentapetalae</taxon>
        <taxon>rosids</taxon>
        <taxon>fabids</taxon>
        <taxon>Cucurbitales</taxon>
        <taxon>Cucurbitaceae</taxon>
        <taxon>Cucurbiteae</taxon>
        <taxon>Cucurbita</taxon>
    </lineage>
</organism>